<evidence type="ECO:0000256" key="2">
    <source>
        <dbReference type="ARBA" id="ARBA00005013"/>
    </source>
</evidence>
<dbReference type="PANTHER" id="PTHR42844">
    <property type="entry name" value="DIHYDRONEOPTERIN ALDOLASE 1-RELATED"/>
    <property type="match status" value="1"/>
</dbReference>
<feature type="domain" description="Dihydroneopterin aldolase/epimerase" evidence="8">
    <location>
        <begin position="151"/>
        <end position="258"/>
    </location>
</feature>
<evidence type="ECO:0000313" key="10">
    <source>
        <dbReference type="Proteomes" id="UP000799324"/>
    </source>
</evidence>
<comment type="catalytic activity">
    <reaction evidence="1">
        <text>7,8-dihydroneopterin = 6-hydroxymethyl-7,8-dihydropterin + glycolaldehyde</text>
        <dbReference type="Rhea" id="RHEA:10540"/>
        <dbReference type="ChEBI" id="CHEBI:17001"/>
        <dbReference type="ChEBI" id="CHEBI:17071"/>
        <dbReference type="ChEBI" id="CHEBI:44841"/>
        <dbReference type="EC" id="4.1.2.25"/>
    </reaction>
</comment>
<evidence type="ECO:0000256" key="4">
    <source>
        <dbReference type="ARBA" id="ARBA00013043"/>
    </source>
</evidence>
<dbReference type="InterPro" id="IPR043133">
    <property type="entry name" value="GTP-CH-I_C/QueF"/>
</dbReference>
<accession>A0A6A6T5R3</accession>
<evidence type="ECO:0000256" key="1">
    <source>
        <dbReference type="ARBA" id="ARBA00001353"/>
    </source>
</evidence>
<dbReference type="GO" id="GO:0046656">
    <property type="term" value="P:folic acid biosynthetic process"/>
    <property type="evidence" value="ECO:0007669"/>
    <property type="project" value="UniProtKB-KW"/>
</dbReference>
<evidence type="ECO:0000256" key="5">
    <source>
        <dbReference type="ARBA" id="ARBA00022909"/>
    </source>
</evidence>
<keyword evidence="5" id="KW-0289">Folate biosynthesis</keyword>
<dbReference type="InterPro" id="IPR006157">
    <property type="entry name" value="FolB_dom"/>
</dbReference>
<gene>
    <name evidence="9" type="ORF">K491DRAFT_679233</name>
</gene>
<dbReference type="InterPro" id="IPR006156">
    <property type="entry name" value="Dihydroneopterin_aldolase"/>
</dbReference>
<keyword evidence="10" id="KW-1185">Reference proteome</keyword>
<evidence type="ECO:0000259" key="8">
    <source>
        <dbReference type="SMART" id="SM00905"/>
    </source>
</evidence>
<dbReference type="OrthoDB" id="5425486at2759"/>
<evidence type="ECO:0000256" key="7">
    <source>
        <dbReference type="ARBA" id="ARBA00032903"/>
    </source>
</evidence>
<evidence type="ECO:0000313" key="9">
    <source>
        <dbReference type="EMBL" id="KAF2655012.1"/>
    </source>
</evidence>
<protein>
    <recommendedName>
        <fullName evidence="4">dihydroneopterin aldolase</fullName>
        <ecNumber evidence="4">4.1.2.25</ecNumber>
    </recommendedName>
    <alternativeName>
        <fullName evidence="7">7,8-dihydroneopterin aldolase</fullName>
    </alternativeName>
</protein>
<dbReference type="EMBL" id="MU004355">
    <property type="protein sequence ID" value="KAF2655012.1"/>
    <property type="molecule type" value="Genomic_DNA"/>
</dbReference>
<dbReference type="SMART" id="SM00905">
    <property type="entry name" value="FolB"/>
    <property type="match status" value="2"/>
</dbReference>
<dbReference type="SUPFAM" id="SSF55620">
    <property type="entry name" value="Tetrahydrobiopterin biosynthesis enzymes-like"/>
    <property type="match status" value="2"/>
</dbReference>
<dbReference type="GO" id="GO:0005737">
    <property type="term" value="C:cytoplasm"/>
    <property type="evidence" value="ECO:0007669"/>
    <property type="project" value="TreeGrafter"/>
</dbReference>
<dbReference type="Proteomes" id="UP000799324">
    <property type="component" value="Unassembled WGS sequence"/>
</dbReference>
<sequence length="270" mass="29987">MPSTVVRSDVWQARLAEQGTSDRISVRNLQILLSAGVDAWGREKQQPVLVTITLHLKKPFDSAAEADALDSSTVHYGKLSKSILERLRANDSHVTTLALTGQVAQVSADMADNALRALTAEVFYPKGSMLGDGAGWSWSYYHLEKSFSKVLHLRNVRVPCLIGVNANERLQKQPLIINLWIECAKDHRCDQYPALEGVLVKAVSDSSFETLESLLTFVVLELREKFFTKDDEGSYIRLRVEKPMAVPLADAPVIEILRPVIPEHRGAGNN</sequence>
<dbReference type="Gene3D" id="3.30.1130.10">
    <property type="match status" value="2"/>
</dbReference>
<keyword evidence="6" id="KW-0456">Lyase</keyword>
<dbReference type="PANTHER" id="PTHR42844:SF1">
    <property type="entry name" value="DIHYDRONEOPTERIN ALDOLASE 1-RELATED"/>
    <property type="match status" value="1"/>
</dbReference>
<organism evidence="9 10">
    <name type="scientific">Lophiostoma macrostomum CBS 122681</name>
    <dbReference type="NCBI Taxonomy" id="1314788"/>
    <lineage>
        <taxon>Eukaryota</taxon>
        <taxon>Fungi</taxon>
        <taxon>Dikarya</taxon>
        <taxon>Ascomycota</taxon>
        <taxon>Pezizomycotina</taxon>
        <taxon>Dothideomycetes</taxon>
        <taxon>Pleosporomycetidae</taxon>
        <taxon>Pleosporales</taxon>
        <taxon>Lophiostomataceae</taxon>
        <taxon>Lophiostoma</taxon>
    </lineage>
</organism>
<dbReference type="EC" id="4.1.2.25" evidence="4"/>
<evidence type="ECO:0000256" key="3">
    <source>
        <dbReference type="ARBA" id="ARBA00005708"/>
    </source>
</evidence>
<dbReference type="GO" id="GO:0004150">
    <property type="term" value="F:dihydroneopterin aldolase activity"/>
    <property type="evidence" value="ECO:0007669"/>
    <property type="project" value="UniProtKB-EC"/>
</dbReference>
<evidence type="ECO:0000256" key="6">
    <source>
        <dbReference type="ARBA" id="ARBA00023239"/>
    </source>
</evidence>
<reference evidence="9" key="1">
    <citation type="journal article" date="2020" name="Stud. Mycol.">
        <title>101 Dothideomycetes genomes: a test case for predicting lifestyles and emergence of pathogens.</title>
        <authorList>
            <person name="Haridas S."/>
            <person name="Albert R."/>
            <person name="Binder M."/>
            <person name="Bloem J."/>
            <person name="Labutti K."/>
            <person name="Salamov A."/>
            <person name="Andreopoulos B."/>
            <person name="Baker S."/>
            <person name="Barry K."/>
            <person name="Bills G."/>
            <person name="Bluhm B."/>
            <person name="Cannon C."/>
            <person name="Castanera R."/>
            <person name="Culley D."/>
            <person name="Daum C."/>
            <person name="Ezra D."/>
            <person name="Gonzalez J."/>
            <person name="Henrissat B."/>
            <person name="Kuo A."/>
            <person name="Liang C."/>
            <person name="Lipzen A."/>
            <person name="Lutzoni F."/>
            <person name="Magnuson J."/>
            <person name="Mondo S."/>
            <person name="Nolan M."/>
            <person name="Ohm R."/>
            <person name="Pangilinan J."/>
            <person name="Park H.-J."/>
            <person name="Ramirez L."/>
            <person name="Alfaro M."/>
            <person name="Sun H."/>
            <person name="Tritt A."/>
            <person name="Yoshinaga Y."/>
            <person name="Zwiers L.-H."/>
            <person name="Turgeon B."/>
            <person name="Goodwin S."/>
            <person name="Spatafora J."/>
            <person name="Crous P."/>
            <person name="Grigoriev I."/>
        </authorList>
    </citation>
    <scope>NUCLEOTIDE SEQUENCE</scope>
    <source>
        <strain evidence="9">CBS 122681</strain>
    </source>
</reference>
<comment type="similarity">
    <text evidence="3">Belongs to the DHNA family.</text>
</comment>
<name>A0A6A6T5R3_9PLEO</name>
<feature type="domain" description="Dihydroneopterin aldolase/epimerase" evidence="8">
    <location>
        <begin position="24"/>
        <end position="136"/>
    </location>
</feature>
<dbReference type="AlphaFoldDB" id="A0A6A6T5R3"/>
<comment type="pathway">
    <text evidence="2">Cofactor biosynthesis; tetrahydrofolate biosynthesis; 2-amino-4-hydroxy-6-hydroxymethyl-7,8-dihydropteridine diphosphate from 7,8-dihydroneopterin triphosphate: step 3/4.</text>
</comment>
<dbReference type="Pfam" id="PF02152">
    <property type="entry name" value="FolB"/>
    <property type="match status" value="2"/>
</dbReference>
<proteinExistence type="inferred from homology"/>